<sequence length="496" mass="54365">MTNEAPALGMRPIHTLLRDLSARGMRLHSLLVHRHGRTVLDLWQWPHEPDLKHKTHSATKSFTGTAVGFAEAEGLLRLDDPVVSFFAGRLPGPPGENLSRMRVRDLLTMQTGHGRGLSGATTRLRPTGWVGEFLDEPVRQAPGLSFQYSSTTSHVLSAIVQQVSGVPVDEYLRPRLFEPLGITDFAWEHDPEGVASGGNGLSLRPRDLLSFGVLHLQDGMWQGRRVLPAGWPQKASALHVLKAVSGRWNGSELLPPPEDAPVDSGYGYQFWTTDDGIYNASGIFGQECMVFPRHGGVVVVTGAMGDGSYHDLPAMLRTAFRASFGDGAADDAQDAGEGAAVRRWVRGARDPERLDPSVRRVGLHETYDFEANEQGVRSLSVEVRADSVLLVVEDERGRHTIEHGVGHWVRQRTGVSTWRLHHSYQEESALVLAGAQWSDGEGADGDVLSATWHFLESPFIDRLVLRFGDGRVSVERAVNVNSGPTRLPSAHGVRRG</sequence>
<dbReference type="InterPro" id="IPR012338">
    <property type="entry name" value="Beta-lactam/transpept-like"/>
</dbReference>
<evidence type="ECO:0000313" key="2">
    <source>
        <dbReference type="EMBL" id="GHH71312.1"/>
    </source>
</evidence>
<dbReference type="SUPFAM" id="SSF56601">
    <property type="entry name" value="beta-lactamase/transpeptidase-like"/>
    <property type="match status" value="1"/>
</dbReference>
<name>A0A919FRW9_9ACTN</name>
<dbReference type="AlphaFoldDB" id="A0A919FRW9"/>
<comment type="caution">
    <text evidence="2">The sequence shown here is derived from an EMBL/GenBank/DDBJ whole genome shotgun (WGS) entry which is preliminary data.</text>
</comment>
<accession>A0A919FRW9</accession>
<dbReference type="InterPro" id="IPR050789">
    <property type="entry name" value="Diverse_Enzym_Activities"/>
</dbReference>
<gene>
    <name evidence="2" type="ORF">GCM10018793_06280</name>
</gene>
<evidence type="ECO:0000259" key="1">
    <source>
        <dbReference type="Pfam" id="PF00144"/>
    </source>
</evidence>
<dbReference type="Gene3D" id="3.40.710.10">
    <property type="entry name" value="DD-peptidase/beta-lactamase superfamily"/>
    <property type="match status" value="1"/>
</dbReference>
<protein>
    <recommendedName>
        <fullName evidence="1">Beta-lactamase-related domain-containing protein</fullName>
    </recommendedName>
</protein>
<dbReference type="PANTHER" id="PTHR43283:SF7">
    <property type="entry name" value="BETA-LACTAMASE-RELATED DOMAIN-CONTAINING PROTEIN"/>
    <property type="match status" value="1"/>
</dbReference>
<keyword evidence="3" id="KW-1185">Reference proteome</keyword>
<reference evidence="2" key="2">
    <citation type="submission" date="2020-09" db="EMBL/GenBank/DDBJ databases">
        <authorList>
            <person name="Sun Q."/>
            <person name="Ohkuma M."/>
        </authorList>
    </citation>
    <scope>NUCLEOTIDE SEQUENCE</scope>
    <source>
        <strain evidence="2">JCM 5069</strain>
    </source>
</reference>
<evidence type="ECO:0000313" key="3">
    <source>
        <dbReference type="Proteomes" id="UP000603708"/>
    </source>
</evidence>
<reference evidence="2" key="1">
    <citation type="journal article" date="2014" name="Int. J. Syst. Evol. Microbiol.">
        <title>Complete genome sequence of Corynebacterium casei LMG S-19264T (=DSM 44701T), isolated from a smear-ripened cheese.</title>
        <authorList>
            <consortium name="US DOE Joint Genome Institute (JGI-PGF)"/>
            <person name="Walter F."/>
            <person name="Albersmeier A."/>
            <person name="Kalinowski J."/>
            <person name="Ruckert C."/>
        </authorList>
    </citation>
    <scope>NUCLEOTIDE SEQUENCE</scope>
    <source>
        <strain evidence="2">JCM 5069</strain>
    </source>
</reference>
<organism evidence="2 3">
    <name type="scientific">Streptomyces sulfonofaciens</name>
    <dbReference type="NCBI Taxonomy" id="68272"/>
    <lineage>
        <taxon>Bacteria</taxon>
        <taxon>Bacillati</taxon>
        <taxon>Actinomycetota</taxon>
        <taxon>Actinomycetes</taxon>
        <taxon>Kitasatosporales</taxon>
        <taxon>Streptomycetaceae</taxon>
        <taxon>Streptomyces</taxon>
    </lineage>
</organism>
<feature type="domain" description="Beta-lactamase-related" evidence="1">
    <location>
        <begin position="29"/>
        <end position="300"/>
    </location>
</feature>
<dbReference type="Proteomes" id="UP000603708">
    <property type="component" value="Unassembled WGS sequence"/>
</dbReference>
<dbReference type="InterPro" id="IPR001466">
    <property type="entry name" value="Beta-lactam-related"/>
</dbReference>
<dbReference type="PANTHER" id="PTHR43283">
    <property type="entry name" value="BETA-LACTAMASE-RELATED"/>
    <property type="match status" value="1"/>
</dbReference>
<dbReference type="Pfam" id="PF00144">
    <property type="entry name" value="Beta-lactamase"/>
    <property type="match status" value="1"/>
</dbReference>
<dbReference type="EMBL" id="BNCD01000002">
    <property type="protein sequence ID" value="GHH71312.1"/>
    <property type="molecule type" value="Genomic_DNA"/>
</dbReference>
<dbReference type="RefSeq" id="WP_189929325.1">
    <property type="nucleotide sequence ID" value="NZ_BNCD01000002.1"/>
</dbReference>
<proteinExistence type="predicted"/>